<feature type="compositionally biased region" description="Polar residues" evidence="1">
    <location>
        <begin position="353"/>
        <end position="368"/>
    </location>
</feature>
<dbReference type="PANTHER" id="PTHR19446">
    <property type="entry name" value="REVERSE TRANSCRIPTASES"/>
    <property type="match status" value="1"/>
</dbReference>
<feature type="domain" description="Reverse transcriptase" evidence="2">
    <location>
        <begin position="184"/>
        <end position="285"/>
    </location>
</feature>
<gene>
    <name evidence="3" type="ORF">LSINAPIS_LOCUS867</name>
</gene>
<dbReference type="Pfam" id="PF00078">
    <property type="entry name" value="RVT_1"/>
    <property type="match status" value="1"/>
</dbReference>
<feature type="region of interest" description="Disordered" evidence="1">
    <location>
        <begin position="353"/>
        <end position="400"/>
    </location>
</feature>
<dbReference type="EMBL" id="FZQP02000090">
    <property type="protein sequence ID" value="VVC87202.1"/>
    <property type="molecule type" value="Genomic_DNA"/>
</dbReference>
<name>A0A5E4PQ20_9NEOP</name>
<sequence length="884" mass="99489">MLGVINRARQYFKPAHILALYKAQVRSIAPQYQLDPFDRVQRRAARIVGDPVICERLDHLALRRDVVSLCVFYCIYHGDYDIIPTIWMCGGPPQSGFQGAFFHVLQSCGISFLVWCFRDIATWVPLKKARTPSLRAGNALVIPLVLQENVGGGDHLTPGDPYARLSSYSIEKYIQSTRAPSTVVVWLAARAQRTMHLDIAKAFDRVWHKALIAKLLSYGLPENFFADRSIKVVINGACSDLKPINAGVPQGCVLSPTLFLLHINDMLQISNIHCYADDSTGYASYTARANMSRDSVDENRNKLVSEIETMLCKDLISYDSWLFRSGRVTLPSYDVSTIGPDSSGLITTLAQNTGKLPQPSWGTGSTRAGESFPEHSRTGCPSYSGEPRLTEDKRGSNTTAPRSTFNVDFCNIRGTQCNLNAVHHHLETAQPALCFLTETQISRPSDTSYLSYPGYKIEHNFLPHAGVYVYVREDIYCCCRLGNFEDLDDRVRIYACPWFDGSVKAAFDCKKQAFRTWAAALGTKDPNCKVLKRKYNHASRFFKRQIASAKSKHVVKIGEHLSSYSTGTRKFWSLSKAALGNFNQPSLPLRRIDTLAHTAKEKADLLCALFSTNSTLDDNGKTPPTIPRSLFSLDVRKTCAPEFTPVLTRLFRHSYTKSVVPDSWNSDPANYRPIAITSLLSKIMESIINRQPLVYLEGHQLINDRQYGFRHGRSAGDVLVYLTHRWAAAAAIESKGEGTLYKAQVRPHMEYCCHLWSGAPQYQLDSFDRVQRRAARIVGDPVLCERLDHLALRRDVVSLCVFYRIYHGDSDIIPTIWMCGGLPRCGFQGAFFHVLQSCGMNFLERCFREDTTWIVGGGDHLTTGDPYARLSSYSIKKRRRWVDQ</sequence>
<accession>A0A5E4PQ20</accession>
<keyword evidence="4" id="KW-1185">Reference proteome</keyword>
<reference evidence="3 4" key="1">
    <citation type="submission" date="2017-07" db="EMBL/GenBank/DDBJ databases">
        <authorList>
            <person name="Talla V."/>
            <person name="Backstrom N."/>
        </authorList>
    </citation>
    <scope>NUCLEOTIDE SEQUENCE [LARGE SCALE GENOMIC DNA]</scope>
</reference>
<evidence type="ECO:0000256" key="1">
    <source>
        <dbReference type="SAM" id="MobiDB-lite"/>
    </source>
</evidence>
<protein>
    <recommendedName>
        <fullName evidence="2">Reverse transcriptase domain-containing protein</fullName>
    </recommendedName>
</protein>
<organism evidence="3 4">
    <name type="scientific">Leptidea sinapis</name>
    <dbReference type="NCBI Taxonomy" id="189913"/>
    <lineage>
        <taxon>Eukaryota</taxon>
        <taxon>Metazoa</taxon>
        <taxon>Ecdysozoa</taxon>
        <taxon>Arthropoda</taxon>
        <taxon>Hexapoda</taxon>
        <taxon>Insecta</taxon>
        <taxon>Pterygota</taxon>
        <taxon>Neoptera</taxon>
        <taxon>Endopterygota</taxon>
        <taxon>Lepidoptera</taxon>
        <taxon>Glossata</taxon>
        <taxon>Ditrysia</taxon>
        <taxon>Papilionoidea</taxon>
        <taxon>Pieridae</taxon>
        <taxon>Dismorphiinae</taxon>
        <taxon>Leptidea</taxon>
    </lineage>
</organism>
<evidence type="ECO:0000259" key="2">
    <source>
        <dbReference type="Pfam" id="PF00078"/>
    </source>
</evidence>
<proteinExistence type="predicted"/>
<evidence type="ECO:0000313" key="3">
    <source>
        <dbReference type="EMBL" id="VVC87202.1"/>
    </source>
</evidence>
<dbReference type="InterPro" id="IPR000477">
    <property type="entry name" value="RT_dom"/>
</dbReference>
<dbReference type="Proteomes" id="UP000324832">
    <property type="component" value="Unassembled WGS sequence"/>
</dbReference>
<evidence type="ECO:0000313" key="4">
    <source>
        <dbReference type="Proteomes" id="UP000324832"/>
    </source>
</evidence>
<dbReference type="AlphaFoldDB" id="A0A5E4PQ20"/>